<dbReference type="PANTHER" id="PTHR10953:SF5">
    <property type="entry name" value="SUMO-ACTIVATING ENZYME SUBUNIT 2"/>
    <property type="match status" value="1"/>
</dbReference>
<evidence type="ECO:0000256" key="10">
    <source>
        <dbReference type="SAM" id="MobiDB-lite"/>
    </source>
</evidence>
<feature type="domain" description="THIF-type NAD/FAD binding fold" evidence="11">
    <location>
        <begin position="10"/>
        <end position="441"/>
    </location>
</feature>
<protein>
    <recommendedName>
        <fullName evidence="8">SUMO-activating enzyme subunit</fullName>
    </recommendedName>
</protein>
<feature type="compositionally biased region" description="Basic and acidic residues" evidence="10">
    <location>
        <begin position="612"/>
        <end position="638"/>
    </location>
</feature>
<keyword evidence="4 8" id="KW-0547">Nucleotide-binding</keyword>
<evidence type="ECO:0000256" key="3">
    <source>
        <dbReference type="ARBA" id="ARBA00022723"/>
    </source>
</evidence>
<evidence type="ECO:0000259" key="12">
    <source>
        <dbReference type="Pfam" id="PF14732"/>
    </source>
</evidence>
<keyword evidence="3 8" id="KW-0479">Metal-binding</keyword>
<evidence type="ECO:0000256" key="7">
    <source>
        <dbReference type="ARBA" id="ARBA00022840"/>
    </source>
</evidence>
<feature type="region of interest" description="Disordered" evidence="10">
    <location>
        <begin position="560"/>
        <end position="648"/>
    </location>
</feature>
<keyword evidence="13" id="KW-1185">Reference proteome</keyword>
<organism evidence="13 14">
    <name type="scientific">Priapulus caudatus</name>
    <name type="common">Priapulid worm</name>
    <dbReference type="NCBI Taxonomy" id="37621"/>
    <lineage>
        <taxon>Eukaryota</taxon>
        <taxon>Metazoa</taxon>
        <taxon>Ecdysozoa</taxon>
        <taxon>Scalidophora</taxon>
        <taxon>Priapulida</taxon>
        <taxon>Priapulimorpha</taxon>
        <taxon>Priapulimorphida</taxon>
        <taxon>Priapulidae</taxon>
        <taxon>Priapulus</taxon>
    </lineage>
</organism>
<dbReference type="Gene3D" id="3.50.50.80">
    <property type="entry name" value="Ubiquitin-activating enzyme E1, inactive adenylation domain, subdomain 1"/>
    <property type="match status" value="1"/>
</dbReference>
<feature type="compositionally biased region" description="Acidic residues" evidence="10">
    <location>
        <begin position="585"/>
        <end position="611"/>
    </location>
</feature>
<gene>
    <name evidence="14" type="primary">LOC106807070</name>
</gene>
<reference evidence="14" key="1">
    <citation type="submission" date="2025-08" db="UniProtKB">
        <authorList>
            <consortium name="RefSeq"/>
        </authorList>
    </citation>
    <scope>IDENTIFICATION</scope>
</reference>
<feature type="domain" description="Ubiquitin/SUMO-activating enzyme ubiquitin-like" evidence="12">
    <location>
        <begin position="451"/>
        <end position="538"/>
    </location>
</feature>
<dbReference type="Gene3D" id="1.10.10.520">
    <property type="entry name" value="Ubiquitin activating enzymes (Uba3). Chain: B, domain 2"/>
    <property type="match status" value="1"/>
</dbReference>
<dbReference type="PROSITE" id="PS51257">
    <property type="entry name" value="PROKAR_LIPOPROTEIN"/>
    <property type="match status" value="1"/>
</dbReference>
<comment type="similarity">
    <text evidence="2 8">Belongs to the ubiquitin-activating E1 family.</text>
</comment>
<evidence type="ECO:0000256" key="1">
    <source>
        <dbReference type="ARBA" id="ARBA00004718"/>
    </source>
</evidence>
<dbReference type="SUPFAM" id="SSF69572">
    <property type="entry name" value="Activating enzymes of the ubiquitin-like proteins"/>
    <property type="match status" value="1"/>
</dbReference>
<keyword evidence="7 8" id="KW-0067">ATP-binding</keyword>
<evidence type="ECO:0000256" key="9">
    <source>
        <dbReference type="PROSITE-ProRule" id="PRU10132"/>
    </source>
</evidence>
<comment type="subunit">
    <text evidence="8">Heterodimer.</text>
</comment>
<evidence type="ECO:0000256" key="4">
    <source>
        <dbReference type="ARBA" id="ARBA00022741"/>
    </source>
</evidence>
<evidence type="ECO:0000256" key="8">
    <source>
        <dbReference type="PIRNR" id="PIRNR039133"/>
    </source>
</evidence>
<feature type="compositionally biased region" description="Polar residues" evidence="10">
    <location>
        <begin position="562"/>
        <end position="582"/>
    </location>
</feature>
<name>A0ABM1DXX2_PRICU</name>
<dbReference type="Pfam" id="PF14732">
    <property type="entry name" value="UAE_UbL"/>
    <property type="match status" value="1"/>
</dbReference>
<feature type="active site" description="Glycyl thioester intermediate" evidence="9">
    <location>
        <position position="173"/>
    </location>
</feature>
<keyword evidence="5 8" id="KW-0833">Ubl conjugation pathway</keyword>
<proteinExistence type="inferred from homology"/>
<dbReference type="InterPro" id="IPR045886">
    <property type="entry name" value="ThiF/MoeB/HesA"/>
</dbReference>
<dbReference type="RefSeq" id="XP_014664793.1">
    <property type="nucleotide sequence ID" value="XM_014809307.1"/>
</dbReference>
<dbReference type="PANTHER" id="PTHR10953">
    <property type="entry name" value="UBIQUITIN-ACTIVATING ENZYME E1"/>
    <property type="match status" value="1"/>
</dbReference>
<dbReference type="InterPro" id="IPR035985">
    <property type="entry name" value="Ubiquitin-activating_enz"/>
</dbReference>
<dbReference type="CDD" id="cd01489">
    <property type="entry name" value="Uba2_SUMO"/>
    <property type="match status" value="1"/>
</dbReference>
<dbReference type="Proteomes" id="UP000695022">
    <property type="component" value="Unplaced"/>
</dbReference>
<dbReference type="InterPro" id="IPR023318">
    <property type="entry name" value="Ub_act_enz_dom_a_sf"/>
</dbReference>
<evidence type="ECO:0000256" key="2">
    <source>
        <dbReference type="ARBA" id="ARBA00005673"/>
    </source>
</evidence>
<dbReference type="InterPro" id="IPR030661">
    <property type="entry name" value="Uba2"/>
</dbReference>
<evidence type="ECO:0000313" key="13">
    <source>
        <dbReference type="Proteomes" id="UP000695022"/>
    </source>
</evidence>
<dbReference type="Gene3D" id="3.10.290.20">
    <property type="entry name" value="Ubiquitin-like 2 activating enzyme e1b. Chain: B, domain 3"/>
    <property type="match status" value="1"/>
</dbReference>
<evidence type="ECO:0000313" key="14">
    <source>
        <dbReference type="RefSeq" id="XP_014664793.1"/>
    </source>
</evidence>
<keyword evidence="6 8" id="KW-0862">Zinc</keyword>
<dbReference type="Pfam" id="PF00899">
    <property type="entry name" value="ThiF"/>
    <property type="match status" value="1"/>
</dbReference>
<feature type="region of interest" description="Disordered" evidence="10">
    <location>
        <begin position="199"/>
        <end position="235"/>
    </location>
</feature>
<accession>A0ABM1DXX2</accession>
<comment type="pathway">
    <text evidence="1 8">Protein modification; protein sumoylation.</text>
</comment>
<dbReference type="PIRSF" id="PIRSF039133">
    <property type="entry name" value="SUMO_E1B"/>
    <property type="match status" value="1"/>
</dbReference>
<evidence type="ECO:0000256" key="5">
    <source>
        <dbReference type="ARBA" id="ARBA00022786"/>
    </source>
</evidence>
<dbReference type="PROSITE" id="PS00865">
    <property type="entry name" value="UBIQUITIN_ACTIVAT_2"/>
    <property type="match status" value="1"/>
</dbReference>
<dbReference type="InterPro" id="IPR042449">
    <property type="entry name" value="Ub-E1_IAD_1"/>
</dbReference>
<dbReference type="InterPro" id="IPR028077">
    <property type="entry name" value="UAE_UbL_dom"/>
</dbReference>
<dbReference type="InterPro" id="IPR000594">
    <property type="entry name" value="ThiF_NAD_FAD-bd"/>
</dbReference>
<evidence type="ECO:0000256" key="6">
    <source>
        <dbReference type="ARBA" id="ARBA00022833"/>
    </source>
</evidence>
<feature type="compositionally biased region" description="Acidic residues" evidence="10">
    <location>
        <begin position="639"/>
        <end position="648"/>
    </location>
</feature>
<sequence length="648" mass="71863">MANVEQREFAGPEEIRAAKLLVVGAGGIGCELLKNLVLTGFRYIEVIDLDTIDVSNLNRQFLFRKQHVGKSKAVVARESVQALNPDAKIIAHHSSIFEKTYGRDFFKKFNVVLNALDNRAARNHVNRMCLNVDVPLVESGTAGYLGQVTVIKKGITECYECQPKATQKTYPGCTIRNTPSEPIHCIVWAKHLFNQLFGEEDPDQDVSPDTADPEAAGDAGQEALASDGVTGGVERSSTREWAKSCDWDPVKLFNKLFRDDIKYLLSMANLWQHRRPPTPLDWGNLPDSVPGSSTSAQDSDLLEDQRMWSAKMCGQMFGRSVNTLKERLKTKVAEDKEHGYLIWDKDDDPSLDFVTAAAGIRSHIFGIAQKTRFDVRSMAGNIIPAIATTNAVIAGLIVMELLKVLCGNYSKCKTVYLVRQPKSKKKLLVPCELVKPNPACPVCSEKHEVTVRLNCETTTVKTLEEKVLKDALTMVAPDVEIEDGKGTILISSEEGETEGNHGKFLKDFGIGHDSRLKCDDFFQDFEVVVNIMQSEDLERGVEFELIGNVAQLKAKMDAKAASGSTPRNGQPNGTAETTSANSDVIVDDEEDIEIEEEEVEEDEMEKDEEEGAGDKMLRKRKAENLEKDLGSKRPRVEPDQSDDDLIVL</sequence>
<evidence type="ECO:0000259" key="11">
    <source>
        <dbReference type="Pfam" id="PF00899"/>
    </source>
</evidence>
<dbReference type="InterPro" id="IPR033127">
    <property type="entry name" value="UBQ-activ_enz_E1_Cys_AS"/>
</dbReference>
<dbReference type="GeneID" id="106807070"/>